<protein>
    <submittedName>
        <fullName evidence="1">Uncharacterized protein</fullName>
    </submittedName>
</protein>
<reference evidence="1 2" key="1">
    <citation type="submission" date="2014-02" db="EMBL/GenBank/DDBJ databases">
        <authorList>
            <person name="Chen C."/>
            <person name="Conrad T.A."/>
            <person name="Zhou Z."/>
            <person name="Lai Z."/>
            <person name="Zhong G."/>
        </authorList>
    </citation>
    <scope>NUCLEOTIDE SEQUENCE [LARGE SCALE GENOMIC DNA]</scope>
    <source>
        <strain evidence="1 2">Nigg3-28</strain>
    </source>
</reference>
<dbReference type="EMBL" id="CP007217">
    <property type="protein sequence ID" value="AJR10843.1"/>
    <property type="molecule type" value="Genomic_DNA"/>
</dbReference>
<dbReference type="KEGG" id="cmx:DNC_03940"/>
<dbReference type="AlphaFoldDB" id="A0A069ZUF6"/>
<evidence type="ECO:0000313" key="2">
    <source>
        <dbReference type="Proteomes" id="UP000260363"/>
    </source>
</evidence>
<proteinExistence type="predicted"/>
<accession>A0A069ZUF6</accession>
<dbReference type="PATRIC" id="fig|83560.10.peg.802"/>
<sequence>MLFHIFVGIPIQEEVIELKPPLQMISFLGKKFLGIYSKNAESFSVTEVTEFLKTSLLKLNGVAFRNIQTYQATPVIIPEVLIG</sequence>
<dbReference type="GeneID" id="1246142"/>
<dbReference type="KEGG" id="cmg:NC81_03935"/>
<organism evidence="1 2">
    <name type="scientific">Chlamydia muridarum</name>
    <dbReference type="NCBI Taxonomy" id="83560"/>
    <lineage>
        <taxon>Bacteria</taxon>
        <taxon>Pseudomonadati</taxon>
        <taxon>Chlamydiota</taxon>
        <taxon>Chlamydiia</taxon>
        <taxon>Chlamydiales</taxon>
        <taxon>Chlamydiaceae</taxon>
        <taxon>Chlamydia/Chlamydophila group</taxon>
        <taxon>Chlamydia</taxon>
    </lineage>
</organism>
<gene>
    <name evidence="1" type="ORF">BD36_04170</name>
</gene>
<dbReference type="Proteomes" id="UP000260363">
    <property type="component" value="Chromosome"/>
</dbReference>
<dbReference type="RefSeq" id="WP_010231506.1">
    <property type="nucleotide sequence ID" value="NZ_CP007217.1"/>
</dbReference>
<evidence type="ECO:0000313" key="1">
    <source>
        <dbReference type="EMBL" id="AJR10843.1"/>
    </source>
</evidence>
<dbReference type="KEGG" id="cmm:NC80_03910"/>
<name>A0A069ZUF6_CHLMR</name>